<gene>
    <name evidence="13" type="ORF">EYC84_004087</name>
</gene>
<dbReference type="GO" id="GO:0030246">
    <property type="term" value="F:carbohydrate binding"/>
    <property type="evidence" value="ECO:0007669"/>
    <property type="project" value="UniProtKB-UniRule"/>
</dbReference>
<dbReference type="GO" id="GO:0030970">
    <property type="term" value="P:retrograde protein transport, ER to cytosol"/>
    <property type="evidence" value="ECO:0007669"/>
    <property type="project" value="TreeGrafter"/>
</dbReference>
<comment type="similarity">
    <text evidence="2 10">Belongs to the OS-9 family.</text>
</comment>
<evidence type="ECO:0000256" key="8">
    <source>
        <dbReference type="ARBA" id="ARBA00057311"/>
    </source>
</evidence>
<feature type="region of interest" description="Disordered" evidence="11">
    <location>
        <begin position="194"/>
        <end position="253"/>
    </location>
</feature>
<evidence type="ECO:0000256" key="2">
    <source>
        <dbReference type="ARBA" id="ARBA00009918"/>
    </source>
</evidence>
<feature type="region of interest" description="Disordered" evidence="11">
    <location>
        <begin position="463"/>
        <end position="517"/>
    </location>
</feature>
<dbReference type="Gene3D" id="2.70.130.10">
    <property type="entry name" value="Mannose-6-phosphate receptor binding domain"/>
    <property type="match status" value="1"/>
</dbReference>
<feature type="compositionally biased region" description="Basic and acidic residues" evidence="11">
    <location>
        <begin position="244"/>
        <end position="253"/>
    </location>
</feature>
<evidence type="ECO:0000256" key="10">
    <source>
        <dbReference type="RuleBase" id="RU369099"/>
    </source>
</evidence>
<keyword evidence="14" id="KW-1185">Reference proteome</keyword>
<dbReference type="PANTHER" id="PTHR15414">
    <property type="entry name" value="OS-9-RELATED"/>
    <property type="match status" value="1"/>
</dbReference>
<evidence type="ECO:0000256" key="5">
    <source>
        <dbReference type="ARBA" id="ARBA00022824"/>
    </source>
</evidence>
<dbReference type="FunFam" id="2.70.130.10:FF:000025">
    <property type="entry name" value="Protein OS-9 homolog"/>
    <property type="match status" value="1"/>
</dbReference>
<evidence type="ECO:0000256" key="11">
    <source>
        <dbReference type="SAM" id="MobiDB-lite"/>
    </source>
</evidence>
<accession>A0A5M9K236</accession>
<feature type="compositionally biased region" description="Basic and acidic residues" evidence="11">
    <location>
        <begin position="471"/>
        <end position="500"/>
    </location>
</feature>
<dbReference type="InterPro" id="IPR045149">
    <property type="entry name" value="OS-9-like"/>
</dbReference>
<dbReference type="Proteomes" id="UP000322873">
    <property type="component" value="Unassembled WGS sequence"/>
</dbReference>
<evidence type="ECO:0000256" key="9">
    <source>
        <dbReference type="ARBA" id="ARBA00063653"/>
    </source>
</evidence>
<keyword evidence="7" id="KW-1015">Disulfide bond</keyword>
<proteinExistence type="inferred from homology"/>
<feature type="compositionally biased region" description="Acidic residues" evidence="11">
    <location>
        <begin position="501"/>
        <end position="510"/>
    </location>
</feature>
<dbReference type="GO" id="GO:0030968">
    <property type="term" value="P:endoplasmic reticulum unfolded protein response"/>
    <property type="evidence" value="ECO:0007669"/>
    <property type="project" value="UniProtKB-UniRule"/>
</dbReference>
<keyword evidence="6 10" id="KW-0472">Membrane</keyword>
<sequence length="517" mass="57065">MSLHFNEVSHNRNPQLPYGIMRPLIPLLLATASTSLASQSVFSVHDDLFAFPQYEVVFSDAFLSGQEADFIVKHPSSPIHDLPQLFDPKSIQSSQHPIQANPTEHEFDSSKHTRELMWLHGEAHLCTIPIVSLPPRNETSEAEARAAEQKELARATDRGWELLDALEGNCLYFVSGWWSYSFCYNNEITQFHQLPAQPGKPQHPPQPDPSAREFVLGKAKTSPKSKSKEDEWGNQIEAHAAPRSGDKPKTELQVKGDTRYLVQKMEGGTICDLTGKPRQVEVQFHCNPHVTDRIGYIKETTTCSYLMVVYTPRLCNDVAFMPPKADKANSIICKPVIPSSDLASRIQAASASGSSATSNPSKPINIGGITVGAGNFIGKEGQRLPIPANFGDDESRSEVVARAQSRAEGGKVELASEQKLAKLDLDPKIIEELQDEIKKVAGDKGWKIEVVDVPGQVREILGIVEDDGDQEHEKGDGRALEKDGKKKKGDEDDSVDKIEVKDDDAEEGSEEVFKDEL</sequence>
<evidence type="ECO:0000259" key="12">
    <source>
        <dbReference type="PROSITE" id="PS51914"/>
    </source>
</evidence>
<dbReference type="InterPro" id="IPR009011">
    <property type="entry name" value="Man6P_isomerase_rcpt-bd_dom_sf"/>
</dbReference>
<name>A0A5M9K236_MONFR</name>
<dbReference type="EMBL" id="VICG01000002">
    <property type="protein sequence ID" value="KAA8574843.1"/>
    <property type="molecule type" value="Genomic_DNA"/>
</dbReference>
<evidence type="ECO:0000313" key="14">
    <source>
        <dbReference type="Proteomes" id="UP000322873"/>
    </source>
</evidence>
<dbReference type="PROSITE" id="PS51914">
    <property type="entry name" value="MRH"/>
    <property type="match status" value="1"/>
</dbReference>
<feature type="domain" description="MRH" evidence="12">
    <location>
        <begin position="168"/>
        <end position="317"/>
    </location>
</feature>
<dbReference type="Pfam" id="PF07915">
    <property type="entry name" value="PRKCSH"/>
    <property type="match status" value="1"/>
</dbReference>
<keyword evidence="4 10" id="KW-0430">Lectin</keyword>
<comment type="subunit">
    <text evidence="9">Interacts with missfolded ER lumenal proteins.</text>
</comment>
<comment type="function">
    <text evidence="8 10">Lectin involved in the quality control of the secretory pathway. As a member of the endoplasmic reticulum-associated degradation lumenal (ERAD-L) surveillance system, targets misfolded endoplasmic reticulum lumenal glycoproteins for degradation.</text>
</comment>
<dbReference type="PANTHER" id="PTHR15414:SF0">
    <property type="entry name" value="ENDOPLASMIC RETICULUM LECTIN 1"/>
    <property type="match status" value="1"/>
</dbReference>
<evidence type="ECO:0000313" key="13">
    <source>
        <dbReference type="EMBL" id="KAA8574843.1"/>
    </source>
</evidence>
<evidence type="ECO:0000256" key="4">
    <source>
        <dbReference type="ARBA" id="ARBA00022734"/>
    </source>
</evidence>
<reference evidence="13 14" key="1">
    <citation type="submission" date="2019-06" db="EMBL/GenBank/DDBJ databases">
        <title>Genome Sequence of the Brown Rot Fungal Pathogen Monilinia fructicola.</title>
        <authorList>
            <person name="De Miccolis Angelini R.M."/>
            <person name="Landi L."/>
            <person name="Abate D."/>
            <person name="Pollastro S."/>
            <person name="Romanazzi G."/>
            <person name="Faretra F."/>
        </authorList>
    </citation>
    <scope>NUCLEOTIDE SEQUENCE [LARGE SCALE GENOMIC DNA]</scope>
    <source>
        <strain evidence="13 14">Mfrc123</strain>
    </source>
</reference>
<organism evidence="13 14">
    <name type="scientific">Monilinia fructicola</name>
    <name type="common">Brown rot fungus</name>
    <name type="synonym">Ciboria fructicola</name>
    <dbReference type="NCBI Taxonomy" id="38448"/>
    <lineage>
        <taxon>Eukaryota</taxon>
        <taxon>Fungi</taxon>
        <taxon>Dikarya</taxon>
        <taxon>Ascomycota</taxon>
        <taxon>Pezizomycotina</taxon>
        <taxon>Leotiomycetes</taxon>
        <taxon>Helotiales</taxon>
        <taxon>Sclerotiniaceae</taxon>
        <taxon>Monilinia</taxon>
    </lineage>
</organism>
<keyword evidence="5 10" id="KW-0256">Endoplasmic reticulum</keyword>
<keyword evidence="3" id="KW-0732">Signal</keyword>
<dbReference type="SUPFAM" id="SSF50911">
    <property type="entry name" value="Mannose 6-phosphate receptor domain"/>
    <property type="match status" value="1"/>
</dbReference>
<dbReference type="AlphaFoldDB" id="A0A5M9K236"/>
<evidence type="ECO:0000256" key="3">
    <source>
        <dbReference type="ARBA" id="ARBA00022729"/>
    </source>
</evidence>
<comment type="subcellular location">
    <subcellularLocation>
        <location evidence="1 10">Endoplasmic reticulum membrane</location>
        <topology evidence="1 10">Peripheral membrane protein</topology>
        <orientation evidence="1 10">Lumenal side</orientation>
    </subcellularLocation>
</comment>
<protein>
    <recommendedName>
        <fullName evidence="10">Endoplasmic reticulum lectin</fullName>
    </recommendedName>
    <alternativeName>
        <fullName evidence="10">Protein OS-9 homolog</fullName>
    </alternativeName>
</protein>
<dbReference type="GO" id="GO:0005789">
    <property type="term" value="C:endoplasmic reticulum membrane"/>
    <property type="evidence" value="ECO:0007669"/>
    <property type="project" value="UniProtKB-SubCell"/>
</dbReference>
<evidence type="ECO:0000256" key="1">
    <source>
        <dbReference type="ARBA" id="ARBA00004367"/>
    </source>
</evidence>
<dbReference type="VEuPathDB" id="FungiDB:MFRU_002g04680"/>
<comment type="caution">
    <text evidence="13">The sequence shown here is derived from an EMBL/GenBank/DDBJ whole genome shotgun (WGS) entry which is preliminary data.</text>
</comment>
<evidence type="ECO:0000256" key="7">
    <source>
        <dbReference type="ARBA" id="ARBA00023157"/>
    </source>
</evidence>
<evidence type="ECO:0000256" key="6">
    <source>
        <dbReference type="ARBA" id="ARBA00023136"/>
    </source>
</evidence>
<dbReference type="InterPro" id="IPR012913">
    <property type="entry name" value="OS9-like_dom"/>
</dbReference>
<dbReference type="InterPro" id="IPR044865">
    <property type="entry name" value="MRH_dom"/>
</dbReference>
<dbReference type="GO" id="GO:0005788">
    <property type="term" value="C:endoplasmic reticulum lumen"/>
    <property type="evidence" value="ECO:0007669"/>
    <property type="project" value="UniProtKB-UniRule"/>
</dbReference>